<dbReference type="InterPro" id="IPR013445">
    <property type="entry name" value="CDP_4_6_deHydtase"/>
</dbReference>
<dbReference type="STRING" id="1121421.SAMN02745123_03230"/>
<dbReference type="PANTHER" id="PTHR43000">
    <property type="entry name" value="DTDP-D-GLUCOSE 4,6-DEHYDRATASE-RELATED"/>
    <property type="match status" value="1"/>
</dbReference>
<dbReference type="Gene3D" id="3.90.25.10">
    <property type="entry name" value="UDP-galactose 4-epimerase, domain 1"/>
    <property type="match status" value="1"/>
</dbReference>
<dbReference type="InterPro" id="IPR016040">
    <property type="entry name" value="NAD(P)-bd_dom"/>
</dbReference>
<feature type="domain" description="NAD(P)-binding" evidence="1">
    <location>
        <begin position="22"/>
        <end position="335"/>
    </location>
</feature>
<evidence type="ECO:0000259" key="1">
    <source>
        <dbReference type="Pfam" id="PF16363"/>
    </source>
</evidence>
<evidence type="ECO:0000313" key="3">
    <source>
        <dbReference type="Proteomes" id="UP000183997"/>
    </source>
</evidence>
<dbReference type="OrthoDB" id="9779041at2"/>
<name>A0A1M6VKJ9_9FIRM</name>
<accession>A0A1M6VKJ9</accession>
<sequence length="364" mass="40769">METVGLNFPEMFDGIYRGRTVLVTGHTGFKGSWLSLWLHLMGANVIGYALDPVSQQDNFILSGLPDKMVDIRGNILDASKLKQVFTTYQPEIVFHLAAQPIVRHSYKMPVLTFETNVMGTVHVLENIRTSSTVKTGVIITSDKCYENREQLWGYREKDPLGGYDPYSASKGCAEIVTASYRKAYFSTDSGGEQEKSLASVRAGNVIGGGDWSDCRLLPDCIRALQSQKTIEIRNPNSIRPWQHVLEPLYGYLLLAAKMFKDGSRYSGAWNFGPDFDSVAPVKKVVEQVIALWGSGLWVDCSNQAALHEAVLLSLDCTKAKTLLGWQPRLTLHKALDYTLAWYKNDAQKDIYQLCKEQIAEYCMT</sequence>
<dbReference type="AlphaFoldDB" id="A0A1M6VKJ9"/>
<organism evidence="2 3">
    <name type="scientific">Desulforamulus aeronauticus DSM 10349</name>
    <dbReference type="NCBI Taxonomy" id="1121421"/>
    <lineage>
        <taxon>Bacteria</taxon>
        <taxon>Bacillati</taxon>
        <taxon>Bacillota</taxon>
        <taxon>Clostridia</taxon>
        <taxon>Eubacteriales</taxon>
        <taxon>Peptococcaceae</taxon>
        <taxon>Desulforamulus</taxon>
    </lineage>
</organism>
<reference evidence="3" key="1">
    <citation type="submission" date="2016-11" db="EMBL/GenBank/DDBJ databases">
        <authorList>
            <person name="Varghese N."/>
            <person name="Submissions S."/>
        </authorList>
    </citation>
    <scope>NUCLEOTIDE SEQUENCE [LARGE SCALE GENOMIC DNA]</scope>
    <source>
        <strain evidence="3">DSM 10349</strain>
    </source>
</reference>
<proteinExistence type="predicted"/>
<keyword evidence="3" id="KW-1185">Reference proteome</keyword>
<dbReference type="Proteomes" id="UP000183997">
    <property type="component" value="Unassembled WGS sequence"/>
</dbReference>
<dbReference type="EMBL" id="FRAR01000025">
    <property type="protein sequence ID" value="SHK81988.1"/>
    <property type="molecule type" value="Genomic_DNA"/>
</dbReference>
<dbReference type="Pfam" id="PF16363">
    <property type="entry name" value="GDP_Man_Dehyd"/>
    <property type="match status" value="1"/>
</dbReference>
<evidence type="ECO:0000313" key="2">
    <source>
        <dbReference type="EMBL" id="SHK81988.1"/>
    </source>
</evidence>
<dbReference type="Gene3D" id="3.40.50.720">
    <property type="entry name" value="NAD(P)-binding Rossmann-like Domain"/>
    <property type="match status" value="1"/>
</dbReference>
<dbReference type="RefSeq" id="WP_072916409.1">
    <property type="nucleotide sequence ID" value="NZ_FRAR01000025.1"/>
</dbReference>
<dbReference type="NCBIfam" id="TIGR02622">
    <property type="entry name" value="CDP_4_6_dhtase"/>
    <property type="match status" value="1"/>
</dbReference>
<dbReference type="CDD" id="cd05252">
    <property type="entry name" value="CDP_GD_SDR_e"/>
    <property type="match status" value="1"/>
</dbReference>
<gene>
    <name evidence="2" type="ORF">SAMN02745123_03230</name>
</gene>
<dbReference type="InterPro" id="IPR036291">
    <property type="entry name" value="NAD(P)-bd_dom_sf"/>
</dbReference>
<dbReference type="SUPFAM" id="SSF51735">
    <property type="entry name" value="NAD(P)-binding Rossmann-fold domains"/>
    <property type="match status" value="1"/>
</dbReference>
<protein>
    <submittedName>
        <fullName evidence="2">CDP-glucose 4,6-dehydratase</fullName>
    </submittedName>
</protein>